<dbReference type="InterPro" id="IPR007278">
    <property type="entry name" value="DUF397"/>
</dbReference>
<dbReference type="EMBL" id="JBHMQT010000040">
    <property type="protein sequence ID" value="MFC0864339.1"/>
    <property type="molecule type" value="Genomic_DNA"/>
</dbReference>
<keyword evidence="4" id="KW-1185">Reference proteome</keyword>
<gene>
    <name evidence="3" type="ORF">ACFHYQ_18765</name>
</gene>
<accession>A0ABV6U7B0</accession>
<protein>
    <submittedName>
        <fullName evidence="3">DUF397 domain-containing protein</fullName>
    </submittedName>
</protein>
<evidence type="ECO:0000256" key="1">
    <source>
        <dbReference type="SAM" id="MobiDB-lite"/>
    </source>
</evidence>
<feature type="domain" description="DUF397" evidence="2">
    <location>
        <begin position="17"/>
        <end position="69"/>
    </location>
</feature>
<proteinExistence type="predicted"/>
<feature type="region of interest" description="Disordered" evidence="1">
    <location>
        <begin position="1"/>
        <end position="31"/>
    </location>
</feature>
<evidence type="ECO:0000313" key="3">
    <source>
        <dbReference type="EMBL" id="MFC0864339.1"/>
    </source>
</evidence>
<reference evidence="3 4" key="1">
    <citation type="submission" date="2024-09" db="EMBL/GenBank/DDBJ databases">
        <authorList>
            <person name="Sun Q."/>
            <person name="Mori K."/>
        </authorList>
    </citation>
    <scope>NUCLEOTIDE SEQUENCE [LARGE SCALE GENOMIC DNA]</scope>
    <source>
        <strain evidence="3 4">TBRC 1851</strain>
    </source>
</reference>
<dbReference type="Proteomes" id="UP001589870">
    <property type="component" value="Unassembled WGS sequence"/>
</dbReference>
<name>A0ABV6U7B0_9ACTN</name>
<organism evidence="3 4">
    <name type="scientific">Sphaerimonospora cavernae</name>
    <dbReference type="NCBI Taxonomy" id="1740611"/>
    <lineage>
        <taxon>Bacteria</taxon>
        <taxon>Bacillati</taxon>
        <taxon>Actinomycetota</taxon>
        <taxon>Actinomycetes</taxon>
        <taxon>Streptosporangiales</taxon>
        <taxon>Streptosporangiaceae</taxon>
        <taxon>Sphaerimonospora</taxon>
    </lineage>
</organism>
<evidence type="ECO:0000259" key="2">
    <source>
        <dbReference type="Pfam" id="PF04149"/>
    </source>
</evidence>
<dbReference type="Pfam" id="PF04149">
    <property type="entry name" value="DUF397"/>
    <property type="match status" value="1"/>
</dbReference>
<sequence length="78" mass="8483">MTASDNGMPSARPGKPDWRKSRHSNPNGNCVELAVLPDGRVGMRNSRYPAGPVLVYGIPDIGSFIRAAKEGEFDDLIR</sequence>
<evidence type="ECO:0000313" key="4">
    <source>
        <dbReference type="Proteomes" id="UP001589870"/>
    </source>
</evidence>
<dbReference type="RefSeq" id="WP_394302460.1">
    <property type="nucleotide sequence ID" value="NZ_JBHMQT010000040.1"/>
</dbReference>
<comment type="caution">
    <text evidence="3">The sequence shown here is derived from an EMBL/GenBank/DDBJ whole genome shotgun (WGS) entry which is preliminary data.</text>
</comment>